<keyword evidence="1" id="KW-0472">Membrane</keyword>
<keyword evidence="1" id="KW-0812">Transmembrane</keyword>
<dbReference type="EMBL" id="JAAORB010000025">
    <property type="protein sequence ID" value="NHQ75132.1"/>
    <property type="molecule type" value="Genomic_DNA"/>
</dbReference>
<dbReference type="AlphaFoldDB" id="A0A967BI93"/>
<evidence type="ECO:0000313" key="2">
    <source>
        <dbReference type="EMBL" id="NHQ75132.1"/>
    </source>
</evidence>
<comment type="caution">
    <text evidence="2">The sequence shown here is derived from an EMBL/GenBank/DDBJ whole genome shotgun (WGS) entry which is preliminary data.</text>
</comment>
<protein>
    <submittedName>
        <fullName evidence="2">DUF1467 family protein</fullName>
    </submittedName>
</protein>
<dbReference type="Pfam" id="PF07330">
    <property type="entry name" value="DUF1467"/>
    <property type="match status" value="1"/>
</dbReference>
<feature type="transmembrane region" description="Helical" evidence="1">
    <location>
        <begin position="7"/>
        <end position="26"/>
    </location>
</feature>
<evidence type="ECO:0000256" key="1">
    <source>
        <dbReference type="SAM" id="Phobius"/>
    </source>
</evidence>
<gene>
    <name evidence="2" type="ORF">HAT86_11765</name>
</gene>
<reference evidence="2" key="1">
    <citation type="submission" date="2020-03" db="EMBL/GenBank/DDBJ databases">
        <title>Roseovarius gahaiensis sp. nov., isolated from Gahai Saline Lake, China.</title>
        <authorList>
            <person name="Sun X."/>
        </authorList>
    </citation>
    <scope>NUCLEOTIDE SEQUENCE</scope>
    <source>
        <strain evidence="2">GH877</strain>
    </source>
</reference>
<evidence type="ECO:0000313" key="3">
    <source>
        <dbReference type="Proteomes" id="UP000639775"/>
    </source>
</evidence>
<dbReference type="InterPro" id="IPR009935">
    <property type="entry name" value="DUF1467"/>
</dbReference>
<accession>A0A967BI93</accession>
<proteinExistence type="predicted"/>
<dbReference type="RefSeq" id="WP_167197736.1">
    <property type="nucleotide sequence ID" value="NZ_JAAORB010000025.1"/>
</dbReference>
<keyword evidence="3" id="KW-1185">Reference proteome</keyword>
<organism evidence="2 3">
    <name type="scientific">Roseovarius gahaiensis</name>
    <dbReference type="NCBI Taxonomy" id="2716691"/>
    <lineage>
        <taxon>Bacteria</taxon>
        <taxon>Pseudomonadati</taxon>
        <taxon>Pseudomonadota</taxon>
        <taxon>Alphaproteobacteria</taxon>
        <taxon>Rhodobacterales</taxon>
        <taxon>Roseobacteraceae</taxon>
        <taxon>Roseovarius</taxon>
    </lineage>
</organism>
<feature type="transmembrane region" description="Helical" evidence="1">
    <location>
        <begin position="53"/>
        <end position="78"/>
    </location>
</feature>
<name>A0A967BI93_9RHOB</name>
<dbReference type="Proteomes" id="UP000639775">
    <property type="component" value="Unassembled WGS sequence"/>
</dbReference>
<sequence>MSIASAIVLFMVIWFMTFLIVIPFRIDTQGDLGEIVPGTHAGSPQNHHLKKKAWITTGITLVLWVIIGGTIVSGVISVRDIDLFGRMGPEGSMWHSESGSAAE</sequence>
<keyword evidence="1" id="KW-1133">Transmembrane helix</keyword>